<dbReference type="AlphaFoldDB" id="M2RU88"/>
<evidence type="ECO:0008006" key="7">
    <source>
        <dbReference type="Google" id="ProtNLM"/>
    </source>
</evidence>
<dbReference type="GO" id="GO:1902369">
    <property type="term" value="P:negative regulation of RNA catabolic process"/>
    <property type="evidence" value="ECO:0007669"/>
    <property type="project" value="TreeGrafter"/>
</dbReference>
<name>M2RU88_CERS8</name>
<keyword evidence="6" id="KW-1185">Reference proteome</keyword>
<dbReference type="STRING" id="914234.M2RU88"/>
<feature type="region of interest" description="Disordered" evidence="4">
    <location>
        <begin position="180"/>
        <end position="206"/>
    </location>
</feature>
<organism evidence="5 6">
    <name type="scientific">Ceriporiopsis subvermispora (strain B)</name>
    <name type="common">White-rot fungus</name>
    <name type="synonym">Gelatoporia subvermispora</name>
    <dbReference type="NCBI Taxonomy" id="914234"/>
    <lineage>
        <taxon>Eukaryota</taxon>
        <taxon>Fungi</taxon>
        <taxon>Dikarya</taxon>
        <taxon>Basidiomycota</taxon>
        <taxon>Agaricomycotina</taxon>
        <taxon>Agaricomycetes</taxon>
        <taxon>Polyporales</taxon>
        <taxon>Gelatoporiaceae</taxon>
        <taxon>Gelatoporia</taxon>
    </lineage>
</organism>
<dbReference type="OrthoDB" id="297219at2759"/>
<feature type="region of interest" description="Disordered" evidence="4">
    <location>
        <begin position="1052"/>
        <end position="1086"/>
    </location>
</feature>
<evidence type="ECO:0000256" key="1">
    <source>
        <dbReference type="ARBA" id="ARBA00004123"/>
    </source>
</evidence>
<sequence>MSAPSFSSFPPTFSSFPDLEPGPSQRASTPKDQDRHSRKLKKAKEEKQHRDKTKDEQKSKHHRSRHESSDEDHRRPEKRRREQRYGGSDDERRKAAEDLSQSRVADEYESRRATSPPLYYTDRKADSLNVRYGGLHAGDVPRHHLVGLGRKILGLDSVFTVVHRGNKGIEVGISGRRRMPGLTDSSTRHLLSSTPTRRLLPSSRDKDKYQEVEGFLRISFSRKQHAEPSYRSITASKHDARDSESGSSSSDNEASDDVDDDSDTIPMSSLQETIKTLEERLAADPSSVSTWLSLLSYTLSTVPLISKNAPKARSDITLSVLSRALEAHPSNARSKILRLKYLKAGEEAWNWGRLRDEWEDTLKIGGADLWVEWLDWRVRTADHGIDGIVEDSSRALRSLGHTEVDEISRLRILWRAAVAFREAGYVERATALFQAQAEFTYKMPPALTSQSMEGQLDALEEFWESEVPRIGEPGATGWASWDSSGRPDVQGPLGRSPPKPADTGSDPYYQWSTYELLCDRTQLLPRRSTDSEADADPYSTILFSDLRPLIVPLHTERARHALRLVFLAFLGLHVPGFVESLSADPKDSTDARWTHGHLVTAPYIAALFPATTGRKRITSDSQAGVLIGREPEYRSAFGPVKNWSYDVLGPFEGTGTRLLVWGPEDVAEVNQDLVKGVFRHCKFTGQEDPGWDVLSLAFETAINADSATRISKQLLAMAPDSLRHWAAHARLQRHRGRFKDARKVYEAVLSSRAGRPGEGQMWWDWAELEWLNGTPDAALNITLRSAGTQGSGGTAILRAKRSLEDASRTAASDPKEREAWIKLRALLELLTASPGAALAVLDEHLGVMKIGTPAHEALTIASLALVYNYGMILRNPVPPVLLRERAERAIEEYPSNTVILGMFLEAEKGQGIWGRVRTTLGENTIEGVAKEKDLARRVSEIWVAGWEKGRWEAEQERTRGGLSAAAQADRTRGSSILWRLWIEFEIRAGQLERAKKLLFRAVGECPMTKELYMAAFGPLRNVFSRRELHELAETMAERGLRMRRGLDEVVGDFGGEEKRRDEDNGSGSEMDEIEQSARERRRLMPY</sequence>
<feature type="region of interest" description="Disordered" evidence="4">
    <location>
        <begin position="474"/>
        <end position="504"/>
    </location>
</feature>
<accession>M2RU88</accession>
<dbReference type="GO" id="GO:0031048">
    <property type="term" value="P:regulatory ncRNA-mediated heterochromatin formation"/>
    <property type="evidence" value="ECO:0007669"/>
    <property type="project" value="TreeGrafter"/>
</dbReference>
<reference evidence="5 6" key="1">
    <citation type="journal article" date="2012" name="Proc. Natl. Acad. Sci. U.S.A.">
        <title>Comparative genomics of Ceriporiopsis subvermispora and Phanerochaete chrysosporium provide insight into selective ligninolysis.</title>
        <authorList>
            <person name="Fernandez-Fueyo E."/>
            <person name="Ruiz-Duenas F.J."/>
            <person name="Ferreira P."/>
            <person name="Floudas D."/>
            <person name="Hibbett D.S."/>
            <person name="Canessa P."/>
            <person name="Larrondo L.F."/>
            <person name="James T.Y."/>
            <person name="Seelenfreund D."/>
            <person name="Lobos S."/>
            <person name="Polanco R."/>
            <person name="Tello M."/>
            <person name="Honda Y."/>
            <person name="Watanabe T."/>
            <person name="Watanabe T."/>
            <person name="Ryu J.S."/>
            <person name="Kubicek C.P."/>
            <person name="Schmoll M."/>
            <person name="Gaskell J."/>
            <person name="Hammel K.E."/>
            <person name="St John F.J."/>
            <person name="Vanden Wymelenberg A."/>
            <person name="Sabat G."/>
            <person name="Splinter BonDurant S."/>
            <person name="Syed K."/>
            <person name="Yadav J.S."/>
            <person name="Doddapaneni H."/>
            <person name="Subramanian V."/>
            <person name="Lavin J.L."/>
            <person name="Oguiza J.A."/>
            <person name="Perez G."/>
            <person name="Pisabarro A.G."/>
            <person name="Ramirez L."/>
            <person name="Santoyo F."/>
            <person name="Master E."/>
            <person name="Coutinho P.M."/>
            <person name="Henrissat B."/>
            <person name="Lombard V."/>
            <person name="Magnuson J.K."/>
            <person name="Kuees U."/>
            <person name="Hori C."/>
            <person name="Igarashi K."/>
            <person name="Samejima M."/>
            <person name="Held B.W."/>
            <person name="Barry K.W."/>
            <person name="LaButti K.M."/>
            <person name="Lapidus A."/>
            <person name="Lindquist E.A."/>
            <person name="Lucas S.M."/>
            <person name="Riley R."/>
            <person name="Salamov A.A."/>
            <person name="Hoffmeister D."/>
            <person name="Schwenk D."/>
            <person name="Hadar Y."/>
            <person name="Yarden O."/>
            <person name="de Vries R.P."/>
            <person name="Wiebenga A."/>
            <person name="Stenlid J."/>
            <person name="Eastwood D."/>
            <person name="Grigoriev I.V."/>
            <person name="Berka R.M."/>
            <person name="Blanchette R.A."/>
            <person name="Kersten P."/>
            <person name="Martinez A.T."/>
            <person name="Vicuna R."/>
            <person name="Cullen D."/>
        </authorList>
    </citation>
    <scope>NUCLEOTIDE SEQUENCE [LARGE SCALE GENOMIC DNA]</scope>
    <source>
        <strain evidence="5 6">B</strain>
    </source>
</reference>
<dbReference type="Pfam" id="PF08424">
    <property type="entry name" value="NRDE-2"/>
    <property type="match status" value="1"/>
</dbReference>
<feature type="compositionally biased region" description="Basic and acidic residues" evidence="4">
    <location>
        <begin position="66"/>
        <end position="97"/>
    </location>
</feature>
<protein>
    <recommendedName>
        <fullName evidence="7">DUF1740-domain-containing protein</fullName>
    </recommendedName>
</protein>
<feature type="compositionally biased region" description="Basic and acidic residues" evidence="4">
    <location>
        <begin position="43"/>
        <end position="58"/>
    </location>
</feature>
<proteinExistence type="inferred from homology"/>
<comment type="subcellular location">
    <subcellularLocation>
        <location evidence="1">Nucleus</location>
    </subcellularLocation>
</comment>
<gene>
    <name evidence="5" type="ORF">CERSUDRAFT_110552</name>
</gene>
<dbReference type="Gene3D" id="1.25.40.10">
    <property type="entry name" value="Tetratricopeptide repeat domain"/>
    <property type="match status" value="1"/>
</dbReference>
<evidence type="ECO:0000256" key="3">
    <source>
        <dbReference type="ARBA" id="ARBA00023242"/>
    </source>
</evidence>
<feature type="region of interest" description="Disordered" evidence="4">
    <location>
        <begin position="227"/>
        <end position="266"/>
    </location>
</feature>
<dbReference type="PANTHER" id="PTHR13471">
    <property type="entry name" value="TETRATRICOPEPTIDE-LIKE HELICAL"/>
    <property type="match status" value="1"/>
</dbReference>
<feature type="compositionally biased region" description="Acidic residues" evidence="4">
    <location>
        <begin position="253"/>
        <end position="263"/>
    </location>
</feature>
<dbReference type="InterPro" id="IPR011990">
    <property type="entry name" value="TPR-like_helical_dom_sf"/>
</dbReference>
<feature type="compositionally biased region" description="Low complexity" evidence="4">
    <location>
        <begin position="1"/>
        <end position="17"/>
    </location>
</feature>
<dbReference type="InterPro" id="IPR013633">
    <property type="entry name" value="NRDE-2"/>
</dbReference>
<keyword evidence="3" id="KW-0539">Nucleus</keyword>
<comment type="similarity">
    <text evidence="2">Belongs to the NRDE2 family.</text>
</comment>
<dbReference type="EMBL" id="KB445791">
    <property type="protein sequence ID" value="EMD42012.1"/>
    <property type="molecule type" value="Genomic_DNA"/>
</dbReference>
<dbReference type="HOGENOM" id="CLU_007550_0_0_1"/>
<evidence type="ECO:0000256" key="4">
    <source>
        <dbReference type="SAM" id="MobiDB-lite"/>
    </source>
</evidence>
<dbReference type="PANTHER" id="PTHR13471:SF0">
    <property type="entry name" value="NUCLEAR EXOSOME REGULATOR NRDE2"/>
    <property type="match status" value="1"/>
</dbReference>
<evidence type="ECO:0000313" key="5">
    <source>
        <dbReference type="EMBL" id="EMD42012.1"/>
    </source>
</evidence>
<evidence type="ECO:0000313" key="6">
    <source>
        <dbReference type="Proteomes" id="UP000016930"/>
    </source>
</evidence>
<feature type="compositionally biased region" description="Polar residues" evidence="4">
    <location>
        <begin position="183"/>
        <end position="196"/>
    </location>
</feature>
<dbReference type="GO" id="GO:0071013">
    <property type="term" value="C:catalytic step 2 spliceosome"/>
    <property type="evidence" value="ECO:0007669"/>
    <property type="project" value="TreeGrafter"/>
</dbReference>
<dbReference type="SUPFAM" id="SSF48452">
    <property type="entry name" value="TPR-like"/>
    <property type="match status" value="1"/>
</dbReference>
<dbReference type="Proteomes" id="UP000016930">
    <property type="component" value="Unassembled WGS sequence"/>
</dbReference>
<feature type="region of interest" description="Disordered" evidence="4">
    <location>
        <begin position="1"/>
        <end position="119"/>
    </location>
</feature>
<evidence type="ECO:0000256" key="2">
    <source>
        <dbReference type="ARBA" id="ARBA00009265"/>
    </source>
</evidence>